<feature type="signal peptide" evidence="3">
    <location>
        <begin position="1"/>
        <end position="16"/>
    </location>
</feature>
<evidence type="ECO:0000256" key="2">
    <source>
        <dbReference type="SAM" id="Phobius"/>
    </source>
</evidence>
<dbReference type="GO" id="GO:0016020">
    <property type="term" value="C:membrane"/>
    <property type="evidence" value="ECO:0007669"/>
    <property type="project" value="TreeGrafter"/>
</dbReference>
<dbReference type="InterPro" id="IPR012464">
    <property type="entry name" value="DUF1676"/>
</dbReference>
<evidence type="ECO:0000256" key="3">
    <source>
        <dbReference type="SAM" id="SignalP"/>
    </source>
</evidence>
<feature type="transmembrane region" description="Helical" evidence="2">
    <location>
        <begin position="208"/>
        <end position="232"/>
    </location>
</feature>
<accession>A0A2A4J5D8</accession>
<dbReference type="EMBL" id="NWSH01003095">
    <property type="protein sequence ID" value="PCG66956.1"/>
    <property type="molecule type" value="Genomic_DNA"/>
</dbReference>
<organism evidence="4">
    <name type="scientific">Heliothis virescens</name>
    <name type="common">Tobacco budworm moth</name>
    <dbReference type="NCBI Taxonomy" id="7102"/>
    <lineage>
        <taxon>Eukaryota</taxon>
        <taxon>Metazoa</taxon>
        <taxon>Ecdysozoa</taxon>
        <taxon>Arthropoda</taxon>
        <taxon>Hexapoda</taxon>
        <taxon>Insecta</taxon>
        <taxon>Pterygota</taxon>
        <taxon>Neoptera</taxon>
        <taxon>Endopterygota</taxon>
        <taxon>Lepidoptera</taxon>
        <taxon>Glossata</taxon>
        <taxon>Ditrysia</taxon>
        <taxon>Noctuoidea</taxon>
        <taxon>Noctuidae</taxon>
        <taxon>Heliothinae</taxon>
        <taxon>Heliothis</taxon>
    </lineage>
</organism>
<evidence type="ECO:0000313" key="4">
    <source>
        <dbReference type="EMBL" id="PCG66956.1"/>
    </source>
</evidence>
<keyword evidence="2" id="KW-0472">Membrane</keyword>
<protein>
    <recommendedName>
        <fullName evidence="5">Osiris 9</fullName>
    </recommendedName>
</protein>
<dbReference type="STRING" id="7102.A0A2A4J5D8"/>
<sequence>MKTFVVFLSVVAFVSCGPVKSEDSVLRSILGNFVNCNSDLGLCLKFERSWISGVRAAAAMKTFVVFLSVVAFVSCGPVKSEDSVLRSILGNFVNCNSDLGLCLKENALKAGQRLGAARKLKIFDGITLLNNNPKEAKSLEALSTDPSLRNKQVTERLWETASDLVQSTELELSYGGTEEEEGESRSINDEVEEGRGKKKKAIKKKLKVLIPLLLLAKAKAIAIAIAALVVIAASLFKLALIAKIAFIIKLIAIIKALLAKKNSQEESWDSHGWEPHVEHHPAEHGHGWESGWSRSRKEANNLAYNAYAN</sequence>
<dbReference type="AlphaFoldDB" id="A0A2A4J5D8"/>
<keyword evidence="2" id="KW-1133">Transmembrane helix</keyword>
<comment type="caution">
    <text evidence="4">The sequence shown here is derived from an EMBL/GenBank/DDBJ whole genome shotgun (WGS) entry which is preliminary data.</text>
</comment>
<dbReference type="PROSITE" id="PS51257">
    <property type="entry name" value="PROKAR_LIPOPROTEIN"/>
    <property type="match status" value="1"/>
</dbReference>
<keyword evidence="2" id="KW-0812">Transmembrane</keyword>
<feature type="compositionally biased region" description="Basic and acidic residues" evidence="1">
    <location>
        <begin position="268"/>
        <end position="287"/>
    </location>
</feature>
<keyword evidence="3" id="KW-0732">Signal</keyword>
<gene>
    <name evidence="4" type="ORF">B5V51_7039</name>
</gene>
<feature type="region of interest" description="Disordered" evidence="1">
    <location>
        <begin position="268"/>
        <end position="292"/>
    </location>
</feature>
<proteinExistence type="predicted"/>
<feature type="chain" id="PRO_5012969274" description="Osiris 9" evidence="3">
    <location>
        <begin position="17"/>
        <end position="309"/>
    </location>
</feature>
<evidence type="ECO:0000256" key="1">
    <source>
        <dbReference type="SAM" id="MobiDB-lite"/>
    </source>
</evidence>
<dbReference type="Pfam" id="PF07898">
    <property type="entry name" value="DUF1676"/>
    <property type="match status" value="1"/>
</dbReference>
<reference evidence="4" key="1">
    <citation type="submission" date="2017-09" db="EMBL/GenBank/DDBJ databases">
        <title>Contemporary evolution of a Lepidopteran species, Heliothis virescens, in response to modern agricultural practices.</title>
        <authorList>
            <person name="Fritz M.L."/>
            <person name="Deyonke A.M."/>
            <person name="Papanicolaou A."/>
            <person name="Micinski S."/>
            <person name="Westbrook J."/>
            <person name="Gould F."/>
        </authorList>
    </citation>
    <scope>NUCLEOTIDE SEQUENCE [LARGE SCALE GENOMIC DNA]</scope>
    <source>
        <strain evidence="4">HvINT-</strain>
        <tissue evidence="4">Whole body</tissue>
    </source>
</reference>
<evidence type="ECO:0008006" key="5">
    <source>
        <dbReference type="Google" id="ProtNLM"/>
    </source>
</evidence>
<dbReference type="PANTHER" id="PTHR21879:SF1">
    <property type="entry name" value="FI01546P"/>
    <property type="match status" value="1"/>
</dbReference>
<dbReference type="PANTHER" id="PTHR21879">
    <property type="entry name" value="FI03362P-RELATED-RELATED"/>
    <property type="match status" value="1"/>
</dbReference>
<feature type="region of interest" description="Disordered" evidence="1">
    <location>
        <begin position="173"/>
        <end position="194"/>
    </location>
</feature>
<name>A0A2A4J5D8_HELVI</name>